<sequence>MLTVIIDARADAERLPALLAQLTAGAVDGLVKQVAIVAAADQPGIDLLCEDMGADAFPSLEAAAVAARGERLLVVPAELRLRDGWIGALEAHLAAGGAPALVEGLGKGGLFVRPPCGVLVERDRLKGRRGADLQRLRRELGLRPRRIG</sequence>
<dbReference type="OrthoDB" id="7211128at2"/>
<comment type="caution">
    <text evidence="1">The sequence shown here is derived from an EMBL/GenBank/DDBJ whole genome shotgun (WGS) entry which is preliminary data.</text>
</comment>
<accession>A0A328BPH4</accession>
<evidence type="ECO:0000313" key="2">
    <source>
        <dbReference type="Proteomes" id="UP000249524"/>
    </source>
</evidence>
<dbReference type="Proteomes" id="UP000249524">
    <property type="component" value="Unassembled WGS sequence"/>
</dbReference>
<gene>
    <name evidence="1" type="ORF">DJ019_00260</name>
</gene>
<dbReference type="AlphaFoldDB" id="A0A328BPH4"/>
<protein>
    <submittedName>
        <fullName evidence="1">Cell wall biosynthesis glycosyltransferase</fullName>
    </submittedName>
</protein>
<keyword evidence="2" id="KW-1185">Reference proteome</keyword>
<name>A0A328BPH4_9CAUL</name>
<evidence type="ECO:0000313" key="1">
    <source>
        <dbReference type="EMBL" id="RAK68499.1"/>
    </source>
</evidence>
<keyword evidence="1" id="KW-0808">Transferase</keyword>
<organism evidence="1 2">
    <name type="scientific">Phenylobacterium kunshanense</name>
    <dbReference type="NCBI Taxonomy" id="1445034"/>
    <lineage>
        <taxon>Bacteria</taxon>
        <taxon>Pseudomonadati</taxon>
        <taxon>Pseudomonadota</taxon>
        <taxon>Alphaproteobacteria</taxon>
        <taxon>Caulobacterales</taxon>
        <taxon>Caulobacteraceae</taxon>
        <taxon>Phenylobacterium</taxon>
    </lineage>
</organism>
<reference evidence="1 2" key="1">
    <citation type="submission" date="2018-05" db="EMBL/GenBank/DDBJ databases">
        <authorList>
            <person name="Lanie J.A."/>
            <person name="Ng W.-L."/>
            <person name="Kazmierczak K.M."/>
            <person name="Andrzejewski T.M."/>
            <person name="Davidsen T.M."/>
            <person name="Wayne K.J."/>
            <person name="Tettelin H."/>
            <person name="Glass J.I."/>
            <person name="Rusch D."/>
            <person name="Podicherti R."/>
            <person name="Tsui H.-C.T."/>
            <person name="Winkler M.E."/>
        </authorList>
    </citation>
    <scope>NUCLEOTIDE SEQUENCE [LARGE SCALE GENOMIC DNA]</scope>
    <source>
        <strain evidence="1 2">BUT-10</strain>
    </source>
</reference>
<dbReference type="RefSeq" id="WP_111273991.1">
    <property type="nucleotide sequence ID" value="NZ_QFYS01000001.1"/>
</dbReference>
<dbReference type="EMBL" id="QFYS01000001">
    <property type="protein sequence ID" value="RAK68499.1"/>
    <property type="molecule type" value="Genomic_DNA"/>
</dbReference>
<proteinExistence type="predicted"/>
<dbReference type="GO" id="GO:0016740">
    <property type="term" value="F:transferase activity"/>
    <property type="evidence" value="ECO:0007669"/>
    <property type="project" value="UniProtKB-KW"/>
</dbReference>